<evidence type="ECO:0000256" key="1">
    <source>
        <dbReference type="ARBA" id="ARBA00022450"/>
    </source>
</evidence>
<dbReference type="InterPro" id="IPR016035">
    <property type="entry name" value="Acyl_Trfase/lysoPLipase"/>
</dbReference>
<dbReference type="InterPro" id="IPR036736">
    <property type="entry name" value="ACP-like_sf"/>
</dbReference>
<dbReference type="InterPro" id="IPR016036">
    <property type="entry name" value="Malonyl_transacylase_ACP-bd"/>
</dbReference>
<dbReference type="EMBL" id="BAAAZN010000045">
    <property type="protein sequence ID" value="GAA3588721.1"/>
    <property type="molecule type" value="Genomic_DNA"/>
</dbReference>
<dbReference type="InterPro" id="IPR032821">
    <property type="entry name" value="PKS_assoc"/>
</dbReference>
<keyword evidence="1" id="KW-0596">Phosphopantetheine</keyword>
<dbReference type="InterPro" id="IPR006162">
    <property type="entry name" value="Ppantetheine_attach_site"/>
</dbReference>
<dbReference type="InterPro" id="IPR014043">
    <property type="entry name" value="Acyl_transferase_dom"/>
</dbReference>
<sequence>MAGVIKMVQALRYGKLPATLHVDEPSPHVDWSSGRVELLREPVDWTPGERPRRAGVSAFGISGTNAHVIIEEPPAAEPVEVPVRMRALDAVAWPIGARTAAALPAQAARVRDHLAAHPELNPADVGFSLATTRSALEHRAVVVGDPAEGLAALAAGRSAPGVVTGVARSGSRVGFLFAGQGSQRAGMGRELYAASPVFAAAFDEACALIELELGLPVRDVVLGGAEDERADQTLYAQTGLFAVEVGLVAMLEAAGVRPDAVAGHSVGEIAAAYVAGVLSLADAARLVANRARLMQALPAGGAMAAIGAAEADVELPEGVSVAAVNGPGSVVVSGEEEAVTALAEQHREAGHRVRRLRVSHAFHSHRMDPVLEELSLVTAVIAHQPPKLPWAAALDGVLVETPDAGYWPAQARGAVRFADAVETLAAQGVSVFIEIGPDGTLSSMGAGVRPEATFFPVLRKDAAAEDAVLTALAQAHVHGLDVDWANVLSGSRVALPTYAFHHERFWPENLGPAQPESVSDWRYQTEWHPIPEPEPAALEGNWLLVGDSPEVAAALTEHGATVVTDAENLPDNLDGVVSTLAYDTTPIDGSPALTRGLADTLALVRRGIDAPLWVLTPELTDPRQAQVWGLGRVVALEHPDRWGGLIELAELDGERLCTVLAGLGEDQVSLRSDGLHVRRLIRAPAPRPAAEWQPRGSVLVTGGTGGVGGHVCRWLAGRAAPRLVLTSRSGPAAPGVAGLAAELAGQGSAVDVVACDTAVREQVAGIVGRTPQLRAVVHAAGIGQGIAVADLDEAGLAESLAAKAAGAVWLDELTADLDAFVLFSSVSATWGSALQPGYAAANAFLDALAERRRARGEAATSVAWGVWRGAGMGAGAAAEQLSRFGLVPMDPRLGIRALAQAVDAREGVVAVADVEWPVFAPTFTLRRPSPLLSTLPDAGRALTVEAGTSGLAERLAGLSRAEQDRLLVDLVRTEAATVLGYGSADAVAADRAFSELGFDSLTAVELRNRLGTAAGLTLPSTLVFDHPTAEALAAFLRVGLGGADDGGPGAVLAGLDRLEAGLAEVTDDGLREDVRRRLRGILAGLDREPEADQGIEFGSATQEQVFDFLDKELGSL</sequence>
<dbReference type="SUPFAM" id="SSF55048">
    <property type="entry name" value="Probable ACP-binding domain of malonyl-CoA ACP transacylase"/>
    <property type="match status" value="1"/>
</dbReference>
<dbReference type="SUPFAM" id="SSF47336">
    <property type="entry name" value="ACP-like"/>
    <property type="match status" value="1"/>
</dbReference>
<keyword evidence="7" id="KW-1185">Reference proteome</keyword>
<keyword evidence="3" id="KW-0808">Transferase</keyword>
<evidence type="ECO:0000256" key="2">
    <source>
        <dbReference type="ARBA" id="ARBA00022553"/>
    </source>
</evidence>
<dbReference type="InterPro" id="IPR036291">
    <property type="entry name" value="NAD(P)-bd_dom_sf"/>
</dbReference>
<dbReference type="PROSITE" id="PS50075">
    <property type="entry name" value="CARRIER"/>
    <property type="match status" value="1"/>
</dbReference>
<dbReference type="Pfam" id="PF08659">
    <property type="entry name" value="KR"/>
    <property type="match status" value="1"/>
</dbReference>
<dbReference type="Gene3D" id="3.40.50.720">
    <property type="entry name" value="NAD(P)-binding Rossmann-like Domain"/>
    <property type="match status" value="1"/>
</dbReference>
<organism evidence="6 7">
    <name type="scientific">Amycolatopsis ultiminotia</name>
    <dbReference type="NCBI Taxonomy" id="543629"/>
    <lineage>
        <taxon>Bacteria</taxon>
        <taxon>Bacillati</taxon>
        <taxon>Actinomycetota</taxon>
        <taxon>Actinomycetes</taxon>
        <taxon>Pseudonocardiales</taxon>
        <taxon>Pseudonocardiaceae</taxon>
        <taxon>Amycolatopsis</taxon>
    </lineage>
</organism>
<dbReference type="Pfam" id="PF00550">
    <property type="entry name" value="PP-binding"/>
    <property type="match status" value="1"/>
</dbReference>
<reference evidence="7" key="1">
    <citation type="journal article" date="2019" name="Int. J. Syst. Evol. Microbiol.">
        <title>The Global Catalogue of Microorganisms (GCM) 10K type strain sequencing project: providing services to taxonomists for standard genome sequencing and annotation.</title>
        <authorList>
            <consortium name="The Broad Institute Genomics Platform"/>
            <consortium name="The Broad Institute Genome Sequencing Center for Infectious Disease"/>
            <person name="Wu L."/>
            <person name="Ma J."/>
        </authorList>
    </citation>
    <scope>NUCLEOTIDE SEQUENCE [LARGE SCALE GENOMIC DNA]</scope>
    <source>
        <strain evidence="7">JCM 16898</strain>
    </source>
</reference>
<dbReference type="InterPro" id="IPR057326">
    <property type="entry name" value="KR_dom"/>
</dbReference>
<evidence type="ECO:0000256" key="3">
    <source>
        <dbReference type="ARBA" id="ARBA00022679"/>
    </source>
</evidence>
<dbReference type="InterPro" id="IPR020806">
    <property type="entry name" value="PKS_PP-bd"/>
</dbReference>
<dbReference type="CDD" id="cd08952">
    <property type="entry name" value="KR_1_SDR_x"/>
    <property type="match status" value="1"/>
</dbReference>
<dbReference type="PANTHER" id="PTHR43775">
    <property type="entry name" value="FATTY ACID SYNTHASE"/>
    <property type="match status" value="1"/>
</dbReference>
<protein>
    <recommendedName>
        <fullName evidence="5">Carrier domain-containing protein</fullName>
    </recommendedName>
</protein>
<dbReference type="SUPFAM" id="SSF53901">
    <property type="entry name" value="Thiolase-like"/>
    <property type="match status" value="1"/>
</dbReference>
<proteinExistence type="predicted"/>
<dbReference type="PROSITE" id="PS00012">
    <property type="entry name" value="PHOSPHOPANTETHEINE"/>
    <property type="match status" value="1"/>
</dbReference>
<dbReference type="InterPro" id="IPR016039">
    <property type="entry name" value="Thiolase-like"/>
</dbReference>
<dbReference type="PANTHER" id="PTHR43775:SF51">
    <property type="entry name" value="INACTIVE PHENOLPHTHIOCEROL SYNTHESIS POLYKETIDE SYNTHASE TYPE I PKS1-RELATED"/>
    <property type="match status" value="1"/>
</dbReference>
<dbReference type="InterPro" id="IPR013968">
    <property type="entry name" value="PKS_KR"/>
</dbReference>
<dbReference type="SUPFAM" id="SSF52151">
    <property type="entry name" value="FabD/lysophospholipase-like"/>
    <property type="match status" value="1"/>
</dbReference>
<dbReference type="SMART" id="SM01294">
    <property type="entry name" value="PKS_PP_betabranch"/>
    <property type="match status" value="1"/>
</dbReference>
<dbReference type="SMART" id="SM00823">
    <property type="entry name" value="PKS_PP"/>
    <property type="match status" value="1"/>
</dbReference>
<accession>A0ABP6YRW5</accession>
<feature type="domain" description="Carrier" evidence="5">
    <location>
        <begin position="965"/>
        <end position="1040"/>
    </location>
</feature>
<gene>
    <name evidence="6" type="ORF">GCM10022222_86390</name>
</gene>
<evidence type="ECO:0000259" key="5">
    <source>
        <dbReference type="PROSITE" id="PS50075"/>
    </source>
</evidence>
<keyword evidence="2" id="KW-0597">Phosphoprotein</keyword>
<keyword evidence="4" id="KW-0012">Acyltransferase</keyword>
<dbReference type="Gene3D" id="3.40.366.10">
    <property type="entry name" value="Malonyl-Coenzyme A Acyl Carrier Protein, domain 2"/>
    <property type="match status" value="1"/>
</dbReference>
<comment type="caution">
    <text evidence="6">The sequence shown here is derived from an EMBL/GenBank/DDBJ whole genome shotgun (WGS) entry which is preliminary data.</text>
</comment>
<evidence type="ECO:0000313" key="6">
    <source>
        <dbReference type="EMBL" id="GAA3588721.1"/>
    </source>
</evidence>
<dbReference type="SMART" id="SM00822">
    <property type="entry name" value="PKS_KR"/>
    <property type="match status" value="1"/>
</dbReference>
<dbReference type="Pfam" id="PF00698">
    <property type="entry name" value="Acyl_transf_1"/>
    <property type="match status" value="1"/>
</dbReference>
<dbReference type="InterPro" id="IPR050091">
    <property type="entry name" value="PKS_NRPS_Biosynth_Enz"/>
</dbReference>
<name>A0ABP6YRW5_9PSEU</name>
<dbReference type="Gene3D" id="1.10.1200.10">
    <property type="entry name" value="ACP-like"/>
    <property type="match status" value="1"/>
</dbReference>
<evidence type="ECO:0000256" key="4">
    <source>
        <dbReference type="ARBA" id="ARBA00023315"/>
    </source>
</evidence>
<evidence type="ECO:0000313" key="7">
    <source>
        <dbReference type="Proteomes" id="UP001500689"/>
    </source>
</evidence>
<dbReference type="Proteomes" id="UP001500689">
    <property type="component" value="Unassembled WGS sequence"/>
</dbReference>
<dbReference type="Gene3D" id="3.40.47.10">
    <property type="match status" value="1"/>
</dbReference>
<dbReference type="SUPFAM" id="SSF51735">
    <property type="entry name" value="NAD(P)-binding Rossmann-fold domains"/>
    <property type="match status" value="2"/>
</dbReference>
<dbReference type="Gene3D" id="3.30.70.3290">
    <property type="match status" value="1"/>
</dbReference>
<dbReference type="Pfam" id="PF16197">
    <property type="entry name" value="KAsynt_C_assoc"/>
    <property type="match status" value="1"/>
</dbReference>
<dbReference type="InterPro" id="IPR001227">
    <property type="entry name" value="Ac_transferase_dom_sf"/>
</dbReference>
<dbReference type="SMART" id="SM00827">
    <property type="entry name" value="PKS_AT"/>
    <property type="match status" value="1"/>
</dbReference>
<dbReference type="InterPro" id="IPR009081">
    <property type="entry name" value="PP-bd_ACP"/>
</dbReference>